<evidence type="ECO:0000256" key="1">
    <source>
        <dbReference type="ARBA" id="ARBA00023002"/>
    </source>
</evidence>
<dbReference type="PANTHER" id="PTHR43244">
    <property type="match status" value="1"/>
</dbReference>
<organism evidence="3">
    <name type="scientific">Streptomyces sp. NBC_00060</name>
    <dbReference type="NCBI Taxonomy" id="2975636"/>
    <lineage>
        <taxon>Bacteria</taxon>
        <taxon>Bacillati</taxon>
        <taxon>Actinomycetota</taxon>
        <taxon>Actinomycetes</taxon>
        <taxon>Kitasatosporales</taxon>
        <taxon>Streptomycetaceae</taxon>
        <taxon>Streptomyces</taxon>
    </lineage>
</organism>
<dbReference type="Gene3D" id="3.20.20.30">
    <property type="entry name" value="Luciferase-like domain"/>
    <property type="match status" value="1"/>
</dbReference>
<dbReference type="Pfam" id="PF00296">
    <property type="entry name" value="Bac_luciferase"/>
    <property type="match status" value="1"/>
</dbReference>
<proteinExistence type="predicted"/>
<dbReference type="CDD" id="cd01097">
    <property type="entry name" value="Tetrahydromethanopterin_reductase"/>
    <property type="match status" value="1"/>
</dbReference>
<dbReference type="InterPro" id="IPR011251">
    <property type="entry name" value="Luciferase-like_dom"/>
</dbReference>
<dbReference type="GO" id="GO:0016705">
    <property type="term" value="F:oxidoreductase activity, acting on paired donors, with incorporation or reduction of molecular oxygen"/>
    <property type="evidence" value="ECO:0007669"/>
    <property type="project" value="InterPro"/>
</dbReference>
<accession>A0AAU2H9W6</accession>
<evidence type="ECO:0000259" key="2">
    <source>
        <dbReference type="Pfam" id="PF00296"/>
    </source>
</evidence>
<keyword evidence="1" id="KW-0560">Oxidoreductase</keyword>
<protein>
    <submittedName>
        <fullName evidence="3">LLM class flavin-dependent oxidoreductase</fullName>
    </submittedName>
</protein>
<gene>
    <name evidence="3" type="ORF">OHV25_37925</name>
</gene>
<reference evidence="3" key="1">
    <citation type="submission" date="2022-10" db="EMBL/GenBank/DDBJ databases">
        <title>The complete genomes of actinobacterial strains from the NBC collection.</title>
        <authorList>
            <person name="Joergensen T.S."/>
            <person name="Alvarez Arevalo M."/>
            <person name="Sterndorff E.B."/>
            <person name="Faurdal D."/>
            <person name="Vuksanovic O."/>
            <person name="Mourched A.-S."/>
            <person name="Charusanti P."/>
            <person name="Shaw S."/>
            <person name="Blin K."/>
            <person name="Weber T."/>
        </authorList>
    </citation>
    <scope>NUCLEOTIDE SEQUENCE</scope>
    <source>
        <strain evidence="3">NBC_00060</strain>
    </source>
</reference>
<name>A0AAU2H9W6_9ACTN</name>
<dbReference type="SUPFAM" id="SSF51679">
    <property type="entry name" value="Bacterial luciferase-like"/>
    <property type="match status" value="1"/>
</dbReference>
<dbReference type="InterPro" id="IPR050564">
    <property type="entry name" value="F420-G6PD/mer"/>
</dbReference>
<dbReference type="EMBL" id="CP108253">
    <property type="protein sequence ID" value="WTU44943.1"/>
    <property type="molecule type" value="Genomic_DNA"/>
</dbReference>
<sequence>MPSRPPASVFFPVQPKRLDSIAAFAQLVHQGHAHRLWAGQSMEALEIHQVLAALTVRFPGIPLGTGVAITLLRHPYEAALQARSLARLSGMPYVAGYGPSYPGAQRALRSTPYPSSCAAAEEYIALTRALLNGEKVRHDGDCFTLHANLEPLETPAVELGLGVLRPGMARTAGRVAEVAITLMTPPHYVRDHIVPALEAGAREAGRSRPRVATIVHVAVALPGRDLERVTYAGAYPNLILPHYTDMFRRAGISVDGADPADGAAKLLRSGGIVVGTPAEIAESLREYRACGVDEVILSPAGVLVTEGVEAALADLREILAADIRSTLQV</sequence>
<dbReference type="AlphaFoldDB" id="A0AAU2H9W6"/>
<feature type="domain" description="Luciferase-like" evidence="2">
    <location>
        <begin position="16"/>
        <end position="294"/>
    </location>
</feature>
<dbReference type="InterPro" id="IPR036661">
    <property type="entry name" value="Luciferase-like_sf"/>
</dbReference>
<dbReference type="PANTHER" id="PTHR43244:SF1">
    <property type="entry name" value="5,10-METHYLENETETRAHYDROMETHANOPTERIN REDUCTASE"/>
    <property type="match status" value="1"/>
</dbReference>
<evidence type="ECO:0000313" key="3">
    <source>
        <dbReference type="EMBL" id="WTU44943.1"/>
    </source>
</evidence>